<proteinExistence type="predicted"/>
<accession>A0A6M3KCZ5</accession>
<protein>
    <submittedName>
        <fullName evidence="1">Uncharacterized protein</fullName>
    </submittedName>
</protein>
<dbReference type="EMBL" id="MT143156">
    <property type="protein sequence ID" value="QJA93532.1"/>
    <property type="molecule type" value="Genomic_DNA"/>
</dbReference>
<evidence type="ECO:0000313" key="1">
    <source>
        <dbReference type="EMBL" id="QJA79740.1"/>
    </source>
</evidence>
<sequence>MTKKETLTFYYEHCGECPNVLDYFDHNKKDFHCELSKRGRGNRIIPTLWGEIPSWCPLENKDV</sequence>
<dbReference type="EMBL" id="MT142392">
    <property type="protein sequence ID" value="QJA79740.1"/>
    <property type="molecule type" value="Genomic_DNA"/>
</dbReference>
<reference evidence="1" key="1">
    <citation type="submission" date="2020-03" db="EMBL/GenBank/DDBJ databases">
        <title>The deep terrestrial virosphere.</title>
        <authorList>
            <person name="Holmfeldt K."/>
            <person name="Nilsson E."/>
            <person name="Simone D."/>
            <person name="Lopez-Fernandez M."/>
            <person name="Wu X."/>
            <person name="de Brujin I."/>
            <person name="Lundin D."/>
            <person name="Andersson A."/>
            <person name="Bertilsson S."/>
            <person name="Dopson M."/>
        </authorList>
    </citation>
    <scope>NUCLEOTIDE SEQUENCE</scope>
    <source>
        <strain evidence="1">MM415A00839</strain>
        <strain evidence="2">MM415B04199</strain>
    </source>
</reference>
<organism evidence="1">
    <name type="scientific">viral metagenome</name>
    <dbReference type="NCBI Taxonomy" id="1070528"/>
    <lineage>
        <taxon>unclassified sequences</taxon>
        <taxon>metagenomes</taxon>
        <taxon>organismal metagenomes</taxon>
    </lineage>
</organism>
<dbReference type="AlphaFoldDB" id="A0A6M3KCZ5"/>
<evidence type="ECO:0000313" key="2">
    <source>
        <dbReference type="EMBL" id="QJA93532.1"/>
    </source>
</evidence>
<name>A0A6M3KCZ5_9ZZZZ</name>
<gene>
    <name evidence="1" type="ORF">MM415A00839_0027</name>
    <name evidence="2" type="ORF">MM415B04199_0007</name>
</gene>